<dbReference type="Proteomes" id="UP000247476">
    <property type="component" value="Unassembled WGS sequence"/>
</dbReference>
<evidence type="ECO:0000313" key="6">
    <source>
        <dbReference type="Proteomes" id="UP000247476"/>
    </source>
</evidence>
<dbReference type="Pfam" id="PF13649">
    <property type="entry name" value="Methyltransf_25"/>
    <property type="match status" value="1"/>
</dbReference>
<dbReference type="PANTHER" id="PTHR43464:SF19">
    <property type="entry name" value="UBIQUINONE BIOSYNTHESIS O-METHYLTRANSFERASE, MITOCHONDRIAL"/>
    <property type="match status" value="1"/>
</dbReference>
<evidence type="ECO:0000259" key="4">
    <source>
        <dbReference type="Pfam" id="PF13649"/>
    </source>
</evidence>
<evidence type="ECO:0000256" key="3">
    <source>
        <dbReference type="ARBA" id="ARBA00022691"/>
    </source>
</evidence>
<sequence length="248" mass="28022">MERWYEESFGDDYLVVYKHRDAAGAYEEVRAMIGWLGLPPGASVLDLCCGMGRHSLALADFGYRVTGVDLSGVLLAEARKRDTMRRVRWLRGDMRRVPAEGPFDAVVNLFTSFGYFAADAENEKVIGEIARLLGPGGRFIIDFLNAAYVETNLVPCSERAQGRCRIEENRRVEEGFVRKRIRIREPGKPVRHYDEQVKCYGLEQFEAMTAAAGLRIDRVYGGYDGRPYERTTSPRLILTGTKEGNVQP</sequence>
<dbReference type="CDD" id="cd02440">
    <property type="entry name" value="AdoMet_MTases"/>
    <property type="match status" value="1"/>
</dbReference>
<dbReference type="InterPro" id="IPR041698">
    <property type="entry name" value="Methyltransf_25"/>
</dbReference>
<gene>
    <name evidence="5" type="ORF">DLM86_22160</name>
</gene>
<dbReference type="GO" id="GO:0032259">
    <property type="term" value="P:methylation"/>
    <property type="evidence" value="ECO:0007669"/>
    <property type="project" value="UniProtKB-KW"/>
</dbReference>
<dbReference type="SUPFAM" id="SSF53335">
    <property type="entry name" value="S-adenosyl-L-methionine-dependent methyltransferases"/>
    <property type="match status" value="1"/>
</dbReference>
<evidence type="ECO:0000313" key="5">
    <source>
        <dbReference type="EMBL" id="PYI52181.1"/>
    </source>
</evidence>
<keyword evidence="3" id="KW-0949">S-adenosyl-L-methionine</keyword>
<dbReference type="InterPro" id="IPR029063">
    <property type="entry name" value="SAM-dependent_MTases_sf"/>
</dbReference>
<proteinExistence type="predicted"/>
<reference evidence="5 6" key="1">
    <citation type="submission" date="2018-05" db="EMBL/GenBank/DDBJ databases">
        <title>Paenibacillus flagellatus sp. nov., isolated from selenium mineral soil.</title>
        <authorList>
            <person name="Dai X."/>
        </authorList>
    </citation>
    <scope>NUCLEOTIDE SEQUENCE [LARGE SCALE GENOMIC DNA]</scope>
    <source>
        <strain evidence="5 6">DXL2</strain>
    </source>
</reference>
<protein>
    <submittedName>
        <fullName evidence="5">Class I SAM-dependent methyltransferase</fullName>
    </submittedName>
</protein>
<accession>A0A2V5JZI8</accession>
<dbReference type="RefSeq" id="WP_110842254.1">
    <property type="nucleotide sequence ID" value="NZ_QJVJ01000010.1"/>
</dbReference>
<organism evidence="5 6">
    <name type="scientific">Paenibacillus flagellatus</name>
    <dbReference type="NCBI Taxonomy" id="2211139"/>
    <lineage>
        <taxon>Bacteria</taxon>
        <taxon>Bacillati</taxon>
        <taxon>Bacillota</taxon>
        <taxon>Bacilli</taxon>
        <taxon>Bacillales</taxon>
        <taxon>Paenibacillaceae</taxon>
        <taxon>Paenibacillus</taxon>
    </lineage>
</organism>
<dbReference type="GO" id="GO:0008168">
    <property type="term" value="F:methyltransferase activity"/>
    <property type="evidence" value="ECO:0007669"/>
    <property type="project" value="UniProtKB-KW"/>
</dbReference>
<keyword evidence="6" id="KW-1185">Reference proteome</keyword>
<feature type="domain" description="Methyltransferase" evidence="4">
    <location>
        <begin position="44"/>
        <end position="137"/>
    </location>
</feature>
<dbReference type="AlphaFoldDB" id="A0A2V5JZI8"/>
<dbReference type="Gene3D" id="2.20.25.110">
    <property type="entry name" value="S-adenosyl-L-methionine-dependent methyltransferases"/>
    <property type="match status" value="1"/>
</dbReference>
<dbReference type="Gene3D" id="3.40.50.150">
    <property type="entry name" value="Vaccinia Virus protein VP39"/>
    <property type="match status" value="1"/>
</dbReference>
<dbReference type="EMBL" id="QJVJ01000010">
    <property type="protein sequence ID" value="PYI52181.1"/>
    <property type="molecule type" value="Genomic_DNA"/>
</dbReference>
<keyword evidence="1 5" id="KW-0489">Methyltransferase</keyword>
<dbReference type="OrthoDB" id="9811589at2"/>
<name>A0A2V5JZI8_9BACL</name>
<comment type="caution">
    <text evidence="5">The sequence shown here is derived from an EMBL/GenBank/DDBJ whole genome shotgun (WGS) entry which is preliminary data.</text>
</comment>
<dbReference type="PANTHER" id="PTHR43464">
    <property type="entry name" value="METHYLTRANSFERASE"/>
    <property type="match status" value="1"/>
</dbReference>
<keyword evidence="2 5" id="KW-0808">Transferase</keyword>
<evidence type="ECO:0000256" key="2">
    <source>
        <dbReference type="ARBA" id="ARBA00022679"/>
    </source>
</evidence>
<evidence type="ECO:0000256" key="1">
    <source>
        <dbReference type="ARBA" id="ARBA00022603"/>
    </source>
</evidence>